<dbReference type="AlphaFoldDB" id="A0A1I3GGC4"/>
<dbReference type="InterPro" id="IPR002781">
    <property type="entry name" value="TM_pro_TauE-like"/>
</dbReference>
<evidence type="ECO:0000256" key="5">
    <source>
        <dbReference type="ARBA" id="ARBA00022692"/>
    </source>
</evidence>
<dbReference type="Proteomes" id="UP000199110">
    <property type="component" value="Unassembled WGS sequence"/>
</dbReference>
<evidence type="ECO:0000313" key="10">
    <source>
        <dbReference type="Proteomes" id="UP000199110"/>
    </source>
</evidence>
<feature type="transmembrane region" description="Helical" evidence="8">
    <location>
        <begin position="135"/>
        <end position="161"/>
    </location>
</feature>
<keyword evidence="6 8" id="KW-1133">Transmembrane helix</keyword>
<reference evidence="9 10" key="1">
    <citation type="submission" date="2016-10" db="EMBL/GenBank/DDBJ databases">
        <authorList>
            <person name="de Groot N.N."/>
        </authorList>
    </citation>
    <scope>NUCLEOTIDE SEQUENCE [LARGE SCALE GENOMIC DNA]</scope>
    <source>
        <strain evidence="9 10">DSM 19073</strain>
    </source>
</reference>
<comment type="similarity">
    <text evidence="2 8">Belongs to the 4-toluene sulfonate uptake permease (TSUP) (TC 2.A.102) family.</text>
</comment>
<dbReference type="RefSeq" id="WP_092776048.1">
    <property type="nucleotide sequence ID" value="NZ_FORA01000001.1"/>
</dbReference>
<keyword evidence="3" id="KW-0813">Transport</keyword>
<dbReference type="InterPro" id="IPR052017">
    <property type="entry name" value="TSUP"/>
</dbReference>
<keyword evidence="4 8" id="KW-1003">Cell membrane</keyword>
<dbReference type="GO" id="GO:0005886">
    <property type="term" value="C:plasma membrane"/>
    <property type="evidence" value="ECO:0007669"/>
    <property type="project" value="UniProtKB-SubCell"/>
</dbReference>
<gene>
    <name evidence="9" type="ORF">SAMN04488095_0176</name>
</gene>
<evidence type="ECO:0000313" key="9">
    <source>
        <dbReference type="EMBL" id="SFI22201.1"/>
    </source>
</evidence>
<comment type="subcellular location">
    <subcellularLocation>
        <location evidence="1 8">Cell membrane</location>
        <topology evidence="1 8">Multi-pass membrane protein</topology>
    </subcellularLocation>
</comment>
<dbReference type="OrthoDB" id="7345770at2"/>
<evidence type="ECO:0000256" key="3">
    <source>
        <dbReference type="ARBA" id="ARBA00022448"/>
    </source>
</evidence>
<evidence type="ECO:0000256" key="6">
    <source>
        <dbReference type="ARBA" id="ARBA00022989"/>
    </source>
</evidence>
<evidence type="ECO:0000256" key="8">
    <source>
        <dbReference type="RuleBase" id="RU363041"/>
    </source>
</evidence>
<feature type="transmembrane region" description="Helical" evidence="8">
    <location>
        <begin position="227"/>
        <end position="249"/>
    </location>
</feature>
<sequence length="252" mass="25943">MADLLGLSPGVAWFAVAACFLAGAIRGFAGFGLSALAMAMLATVIPPIQLIPVFWFLEMSSSLLLMKGGWADADRSIAVTLGITSAIGLPAGLLLSLAIPATTSKTVALSVLIVLALAQLSRLKLPLLATRPGLWGTGLGAGLITGLSGAGGMFIALYTLARQLPARTMRGTLNIYLLGAGTLGLATHLIVGTMTGTAATRGLVLIVPTLIGVFAGRALFVPRYERYYKPLCLTLLIGLAAASLVRLALETL</sequence>
<feature type="transmembrane region" description="Helical" evidence="8">
    <location>
        <begin position="203"/>
        <end position="220"/>
    </location>
</feature>
<feature type="transmembrane region" description="Helical" evidence="8">
    <location>
        <begin position="12"/>
        <end position="29"/>
    </location>
</feature>
<evidence type="ECO:0000256" key="1">
    <source>
        <dbReference type="ARBA" id="ARBA00004651"/>
    </source>
</evidence>
<feature type="transmembrane region" description="Helical" evidence="8">
    <location>
        <begin position="36"/>
        <end position="57"/>
    </location>
</feature>
<feature type="transmembrane region" description="Helical" evidence="8">
    <location>
        <begin position="77"/>
        <end position="99"/>
    </location>
</feature>
<dbReference type="STRING" id="390807.SAMN04488095_0176"/>
<proteinExistence type="inferred from homology"/>
<evidence type="ECO:0000256" key="4">
    <source>
        <dbReference type="ARBA" id="ARBA00022475"/>
    </source>
</evidence>
<feature type="transmembrane region" description="Helical" evidence="8">
    <location>
        <begin position="106"/>
        <end position="123"/>
    </location>
</feature>
<accession>A0A1I3GGC4</accession>
<feature type="transmembrane region" description="Helical" evidence="8">
    <location>
        <begin position="173"/>
        <end position="191"/>
    </location>
</feature>
<name>A0A1I3GGC4_9RHOB</name>
<dbReference type="Pfam" id="PF01925">
    <property type="entry name" value="TauE"/>
    <property type="match status" value="1"/>
</dbReference>
<evidence type="ECO:0000256" key="7">
    <source>
        <dbReference type="ARBA" id="ARBA00023136"/>
    </source>
</evidence>
<keyword evidence="10" id="KW-1185">Reference proteome</keyword>
<keyword evidence="5 8" id="KW-0812">Transmembrane</keyword>
<keyword evidence="7 8" id="KW-0472">Membrane</keyword>
<organism evidence="9 10">
    <name type="scientific">Jannaschia pohangensis</name>
    <dbReference type="NCBI Taxonomy" id="390807"/>
    <lineage>
        <taxon>Bacteria</taxon>
        <taxon>Pseudomonadati</taxon>
        <taxon>Pseudomonadota</taxon>
        <taxon>Alphaproteobacteria</taxon>
        <taxon>Rhodobacterales</taxon>
        <taxon>Roseobacteraceae</taxon>
        <taxon>Jannaschia</taxon>
    </lineage>
</organism>
<dbReference type="PANTHER" id="PTHR30269:SF37">
    <property type="entry name" value="MEMBRANE TRANSPORTER PROTEIN"/>
    <property type="match status" value="1"/>
</dbReference>
<evidence type="ECO:0000256" key="2">
    <source>
        <dbReference type="ARBA" id="ARBA00009142"/>
    </source>
</evidence>
<protein>
    <recommendedName>
        <fullName evidence="8">Probable membrane transporter protein</fullName>
    </recommendedName>
</protein>
<dbReference type="EMBL" id="FORA01000001">
    <property type="protein sequence ID" value="SFI22201.1"/>
    <property type="molecule type" value="Genomic_DNA"/>
</dbReference>
<dbReference type="PANTHER" id="PTHR30269">
    <property type="entry name" value="TRANSMEMBRANE PROTEIN YFCA"/>
    <property type="match status" value="1"/>
</dbReference>